<dbReference type="InterPro" id="IPR018391">
    <property type="entry name" value="PQQ_b-propeller_rpt"/>
</dbReference>
<accession>A0A7X0AWR3</accession>
<dbReference type="AlphaFoldDB" id="A0A7X0AWR3"/>
<keyword evidence="2" id="KW-1133">Transmembrane helix</keyword>
<dbReference type="Pfam" id="PF13360">
    <property type="entry name" value="PQQ_2"/>
    <property type="match status" value="1"/>
</dbReference>
<feature type="region of interest" description="Disordered" evidence="1">
    <location>
        <begin position="1"/>
        <end position="31"/>
    </location>
</feature>
<dbReference type="PANTHER" id="PTHR34512">
    <property type="entry name" value="CELL SURFACE PROTEIN"/>
    <property type="match status" value="1"/>
</dbReference>
<dbReference type="Gene3D" id="2.130.10.10">
    <property type="entry name" value="YVTN repeat-like/Quinoprotein amine dehydrogenase"/>
    <property type="match status" value="1"/>
</dbReference>
<keyword evidence="5" id="KW-1185">Reference proteome</keyword>
<feature type="transmembrane region" description="Helical" evidence="2">
    <location>
        <begin position="36"/>
        <end position="60"/>
    </location>
</feature>
<feature type="domain" description="Pyrrolo-quinoline quinone repeat" evidence="3">
    <location>
        <begin position="162"/>
        <end position="396"/>
    </location>
</feature>
<dbReference type="SUPFAM" id="SSF50998">
    <property type="entry name" value="Quinoprotein alcohol dehydrogenase-like"/>
    <property type="match status" value="1"/>
</dbReference>
<evidence type="ECO:0000256" key="1">
    <source>
        <dbReference type="SAM" id="MobiDB-lite"/>
    </source>
</evidence>
<feature type="compositionally biased region" description="Polar residues" evidence="1">
    <location>
        <begin position="1"/>
        <end position="16"/>
    </location>
</feature>
<evidence type="ECO:0000256" key="2">
    <source>
        <dbReference type="SAM" id="Phobius"/>
    </source>
</evidence>
<sequence>MTNKNAVTGLPSSEASSRAPATGSPSSGRPMRIRRAVGLSSALVACMVLTGCGMFDWLGLGDDDKPKEKLAGNRISVLQLDQQIEPDSQAQAKQVTLPDAVTNADWAQPGGNAAHNPGHVSLPKTLKQAWKVSIEGSSSDNRLLDGPVVAGGKVYLLDTEFILHAFDEATGKKLWDSEMKRPDQEGSAMGGGVAVGDGAVFVTTGFGEAIKVDPKDGKIAWRQRIAAPIRSGPTVAGGRVFVVTIDNQCIVLASDNRVLQWTHAGFPEPAALLGGASAAVDNDITIIPYSSGELYALRVDNGHPAWSDNLASSRRGANLANLADIKGLPVVDHNQVFAISYSGRMVAIDQRTGQHIWEQDVGGQNQPAVVGDWVFVVNNEAQLVALTRDTGRVRWIKQLERWENPEKRKDPISWVGPIAAGGRLIMANSLGQVVEASPTNGDILNKTEFDDPISVAPIAVNNTLFVLTDDGDLFAYR</sequence>
<proteinExistence type="predicted"/>
<dbReference type="InterPro" id="IPR015943">
    <property type="entry name" value="WD40/YVTN_repeat-like_dom_sf"/>
</dbReference>
<dbReference type="RefSeq" id="WP_246462918.1">
    <property type="nucleotide sequence ID" value="NZ_JACIIZ010000002.1"/>
</dbReference>
<dbReference type="InterPro" id="IPR011047">
    <property type="entry name" value="Quinoprotein_ADH-like_sf"/>
</dbReference>
<keyword evidence="2" id="KW-0812">Transmembrane</keyword>
<evidence type="ECO:0000313" key="4">
    <source>
        <dbReference type="EMBL" id="MBB6250510.1"/>
    </source>
</evidence>
<comment type="caution">
    <text evidence="4">The sequence shown here is derived from an EMBL/GenBank/DDBJ whole genome shotgun (WGS) entry which is preliminary data.</text>
</comment>
<reference evidence="4 5" key="1">
    <citation type="submission" date="2020-08" db="EMBL/GenBank/DDBJ databases">
        <title>Genomic Encyclopedia of Type Strains, Phase IV (KMG-IV): sequencing the most valuable type-strain genomes for metagenomic binning, comparative biology and taxonomic classification.</title>
        <authorList>
            <person name="Goeker M."/>
        </authorList>
    </citation>
    <scope>NUCLEOTIDE SEQUENCE [LARGE SCALE GENOMIC DNA]</scope>
    <source>
        <strain evidence="4 5">DSM 22198</strain>
    </source>
</reference>
<gene>
    <name evidence="4" type="ORF">FHS74_001051</name>
</gene>
<dbReference type="Proteomes" id="UP000539175">
    <property type="component" value="Unassembled WGS sequence"/>
</dbReference>
<organism evidence="4 5">
    <name type="scientific">Nitrospirillum iridis</name>
    <dbReference type="NCBI Taxonomy" id="765888"/>
    <lineage>
        <taxon>Bacteria</taxon>
        <taxon>Pseudomonadati</taxon>
        <taxon>Pseudomonadota</taxon>
        <taxon>Alphaproteobacteria</taxon>
        <taxon>Rhodospirillales</taxon>
        <taxon>Azospirillaceae</taxon>
        <taxon>Nitrospirillum</taxon>
    </lineage>
</organism>
<evidence type="ECO:0000313" key="5">
    <source>
        <dbReference type="Proteomes" id="UP000539175"/>
    </source>
</evidence>
<keyword evidence="2" id="KW-0472">Membrane</keyword>
<dbReference type="EMBL" id="JACIIZ010000002">
    <property type="protein sequence ID" value="MBB6250510.1"/>
    <property type="molecule type" value="Genomic_DNA"/>
</dbReference>
<evidence type="ECO:0000259" key="3">
    <source>
        <dbReference type="Pfam" id="PF13360"/>
    </source>
</evidence>
<dbReference type="PANTHER" id="PTHR34512:SF30">
    <property type="entry name" value="OUTER MEMBRANE PROTEIN ASSEMBLY FACTOR BAMB"/>
    <property type="match status" value="1"/>
</dbReference>
<protein>
    <submittedName>
        <fullName evidence="4">Outer membrane protein assembly factor BamB</fullName>
    </submittedName>
</protein>
<dbReference type="InterPro" id="IPR002372">
    <property type="entry name" value="PQQ_rpt_dom"/>
</dbReference>
<dbReference type="SMART" id="SM00564">
    <property type="entry name" value="PQQ"/>
    <property type="match status" value="5"/>
</dbReference>
<name>A0A7X0AWR3_9PROT</name>